<dbReference type="Proteomes" id="UP001159659">
    <property type="component" value="Unassembled WGS sequence"/>
</dbReference>
<comment type="caution">
    <text evidence="2">The sequence shown here is derived from an EMBL/GenBank/DDBJ whole genome shotgun (WGS) entry which is preliminary data.</text>
</comment>
<feature type="region of interest" description="Disordered" evidence="1">
    <location>
        <begin position="8"/>
        <end position="40"/>
    </location>
</feature>
<proteinExistence type="predicted"/>
<feature type="compositionally biased region" description="Low complexity" evidence="1">
    <location>
        <begin position="14"/>
        <end position="32"/>
    </location>
</feature>
<evidence type="ECO:0000256" key="1">
    <source>
        <dbReference type="SAM" id="MobiDB-lite"/>
    </source>
</evidence>
<accession>A0AAV0TGR8</accession>
<name>A0AAV0TGR8_9STRA</name>
<protein>
    <submittedName>
        <fullName evidence="2">Uncharacterized protein</fullName>
    </submittedName>
</protein>
<sequence>MMILVCGVSSTKQSLTTPASASLSRSSAKSTSQMRYRQQSQARTIIPDLKRRQVTVTATATARLSSLVWSPRSIPAPSSLRYASRFSSRTQTASLMR</sequence>
<organism evidence="2 3">
    <name type="scientific">Peronospora farinosa</name>
    <dbReference type="NCBI Taxonomy" id="134698"/>
    <lineage>
        <taxon>Eukaryota</taxon>
        <taxon>Sar</taxon>
        <taxon>Stramenopiles</taxon>
        <taxon>Oomycota</taxon>
        <taxon>Peronosporomycetes</taxon>
        <taxon>Peronosporales</taxon>
        <taxon>Peronosporaceae</taxon>
        <taxon>Peronospora</taxon>
    </lineage>
</organism>
<evidence type="ECO:0000313" key="2">
    <source>
        <dbReference type="EMBL" id="CAI5721685.1"/>
    </source>
</evidence>
<dbReference type="AlphaFoldDB" id="A0AAV0TGR8"/>
<reference evidence="2" key="1">
    <citation type="submission" date="2022-12" db="EMBL/GenBank/DDBJ databases">
        <authorList>
            <person name="Webb A."/>
        </authorList>
    </citation>
    <scope>NUCLEOTIDE SEQUENCE</scope>
    <source>
        <strain evidence="2">Pf2</strain>
    </source>
</reference>
<evidence type="ECO:0000313" key="3">
    <source>
        <dbReference type="Proteomes" id="UP001159659"/>
    </source>
</evidence>
<dbReference type="EMBL" id="CANTFK010000661">
    <property type="protein sequence ID" value="CAI5721685.1"/>
    <property type="molecule type" value="Genomic_DNA"/>
</dbReference>
<gene>
    <name evidence="2" type="ORF">PFR002_LOCUS4274</name>
</gene>